<feature type="compositionally biased region" description="Polar residues" evidence="1">
    <location>
        <begin position="1"/>
        <end position="16"/>
    </location>
</feature>
<sequence>MTANGYTMLSLGSDSAFSPDRLRQQQLARQPELQAQQPLVLRERAGEAGKKLIDIHLHSNKDRQEMMDITV</sequence>
<dbReference type="RefSeq" id="WP_203538668.1">
    <property type="nucleotide sequence ID" value="NZ_JAESND010000005.1"/>
</dbReference>
<evidence type="ECO:0000313" key="3">
    <source>
        <dbReference type="Proteomes" id="UP000809431"/>
    </source>
</evidence>
<dbReference type="EMBL" id="JAESND010000005">
    <property type="protein sequence ID" value="MBM3116419.1"/>
    <property type="molecule type" value="Genomic_DNA"/>
</dbReference>
<evidence type="ECO:0000313" key="2">
    <source>
        <dbReference type="EMBL" id="MBM3116419.1"/>
    </source>
</evidence>
<dbReference type="Proteomes" id="UP000809431">
    <property type="component" value="Unassembled WGS sequence"/>
</dbReference>
<feature type="region of interest" description="Disordered" evidence="1">
    <location>
        <begin position="1"/>
        <end position="22"/>
    </location>
</feature>
<keyword evidence="3" id="KW-1185">Reference proteome</keyword>
<comment type="caution">
    <text evidence="2">The sequence shown here is derived from an EMBL/GenBank/DDBJ whole genome shotgun (WGS) entry which is preliminary data.</text>
</comment>
<reference evidence="2 3" key="1">
    <citation type="submission" date="2021-01" db="EMBL/GenBank/DDBJ databases">
        <title>Draft Genome Sequence and Polyhydroxyalkanoate Biosynthetic Potential of Jeongeupia naejangsanensis Type Strain DSM 24253.</title>
        <authorList>
            <person name="Turrini P."/>
            <person name="Artuso I."/>
            <person name="Lugli G.A."/>
            <person name="Frangipani E."/>
            <person name="Ventura M."/>
            <person name="Visca P."/>
        </authorList>
    </citation>
    <scope>NUCLEOTIDE SEQUENCE [LARGE SCALE GENOMIC DNA]</scope>
    <source>
        <strain evidence="2 3">DSM 24253</strain>
    </source>
</reference>
<organism evidence="2 3">
    <name type="scientific">Jeongeupia naejangsanensis</name>
    <dbReference type="NCBI Taxonomy" id="613195"/>
    <lineage>
        <taxon>Bacteria</taxon>
        <taxon>Pseudomonadati</taxon>
        <taxon>Pseudomonadota</taxon>
        <taxon>Betaproteobacteria</taxon>
        <taxon>Neisseriales</taxon>
        <taxon>Chitinibacteraceae</taxon>
        <taxon>Jeongeupia</taxon>
    </lineage>
</organism>
<accession>A0ABS2BNQ3</accession>
<evidence type="ECO:0000256" key="1">
    <source>
        <dbReference type="SAM" id="MobiDB-lite"/>
    </source>
</evidence>
<proteinExistence type="predicted"/>
<gene>
    <name evidence="2" type="ORF">JMJ54_11295</name>
</gene>
<name>A0ABS2BNQ3_9NEIS</name>
<protein>
    <submittedName>
        <fullName evidence="2">Uncharacterized protein</fullName>
    </submittedName>
</protein>